<dbReference type="AlphaFoldDB" id="A0AAC8TEP0"/>
<dbReference type="EMBL" id="CP011509">
    <property type="protein sequence ID" value="AKJ03167.1"/>
    <property type="molecule type" value="Genomic_DNA"/>
</dbReference>
<reference evidence="1 2" key="1">
    <citation type="submission" date="2015-05" db="EMBL/GenBank/DDBJ databases">
        <title>Genome assembly of Archangium gephyra DSM 2261.</title>
        <authorList>
            <person name="Sharma G."/>
            <person name="Subramanian S."/>
        </authorList>
    </citation>
    <scope>NUCLEOTIDE SEQUENCE [LARGE SCALE GENOMIC DNA]</scope>
    <source>
        <strain evidence="1 2">DSM 2261</strain>
    </source>
</reference>
<dbReference type="Proteomes" id="UP000035579">
    <property type="component" value="Chromosome"/>
</dbReference>
<sequence>MDRRGADPLRRQHAIAAHDERLHVFPLRNPCLKRQRRG</sequence>
<evidence type="ECO:0000313" key="1">
    <source>
        <dbReference type="EMBL" id="AKJ03167.1"/>
    </source>
</evidence>
<proteinExistence type="predicted"/>
<name>A0AAC8TEP0_9BACT</name>
<protein>
    <submittedName>
        <fullName evidence="1">Uncharacterized protein</fullName>
    </submittedName>
</protein>
<evidence type="ECO:0000313" key="2">
    <source>
        <dbReference type="Proteomes" id="UP000035579"/>
    </source>
</evidence>
<gene>
    <name evidence="1" type="ORF">AA314_04793</name>
</gene>
<organism evidence="1 2">
    <name type="scientific">Archangium gephyra</name>
    <dbReference type="NCBI Taxonomy" id="48"/>
    <lineage>
        <taxon>Bacteria</taxon>
        <taxon>Pseudomonadati</taxon>
        <taxon>Myxococcota</taxon>
        <taxon>Myxococcia</taxon>
        <taxon>Myxococcales</taxon>
        <taxon>Cystobacterineae</taxon>
        <taxon>Archangiaceae</taxon>
        <taxon>Archangium</taxon>
    </lineage>
</organism>
<dbReference type="KEGG" id="age:AA314_04793"/>
<accession>A0AAC8TEP0</accession>